<keyword evidence="9" id="KW-0808">Transferase</keyword>
<feature type="transmembrane region" description="Helical" evidence="7">
    <location>
        <begin position="21"/>
        <end position="42"/>
    </location>
</feature>
<dbReference type="GO" id="GO:0016413">
    <property type="term" value="F:O-acetyltransferase activity"/>
    <property type="evidence" value="ECO:0007669"/>
    <property type="project" value="TreeGrafter"/>
</dbReference>
<dbReference type="GO" id="GO:0005886">
    <property type="term" value="C:plasma membrane"/>
    <property type="evidence" value="ECO:0007669"/>
    <property type="project" value="UniProtKB-SubCell"/>
</dbReference>
<gene>
    <name evidence="9" type="ORF">SAMEA4412673_03649</name>
</gene>
<keyword evidence="4 7" id="KW-0812">Transmembrane</keyword>
<comment type="subcellular location">
    <subcellularLocation>
        <location evidence="1">Cell membrane</location>
        <topology evidence="1">Multi-pass membrane protein</topology>
    </subcellularLocation>
</comment>
<name>A0AAJ4XGH9_9SPHI</name>
<dbReference type="GO" id="GO:0009246">
    <property type="term" value="P:enterobacterial common antigen biosynthetic process"/>
    <property type="evidence" value="ECO:0007669"/>
    <property type="project" value="TreeGrafter"/>
</dbReference>
<feature type="transmembrane region" description="Helical" evidence="7">
    <location>
        <begin position="256"/>
        <end position="274"/>
    </location>
</feature>
<evidence type="ECO:0000256" key="7">
    <source>
        <dbReference type="SAM" id="Phobius"/>
    </source>
</evidence>
<feature type="transmembrane region" description="Helical" evidence="7">
    <location>
        <begin position="294"/>
        <end position="313"/>
    </location>
</feature>
<feature type="transmembrane region" description="Helical" evidence="7">
    <location>
        <begin position="157"/>
        <end position="176"/>
    </location>
</feature>
<evidence type="ECO:0000256" key="5">
    <source>
        <dbReference type="ARBA" id="ARBA00022989"/>
    </source>
</evidence>
<reference evidence="9 10" key="1">
    <citation type="submission" date="2017-06" db="EMBL/GenBank/DDBJ databases">
        <authorList>
            <consortium name="Pathogen Informatics"/>
        </authorList>
    </citation>
    <scope>NUCLEOTIDE SEQUENCE [LARGE SCALE GENOMIC DNA]</scope>
    <source>
        <strain evidence="9 10">NCTC12149</strain>
    </source>
</reference>
<feature type="domain" description="Acyltransferase 3" evidence="8">
    <location>
        <begin position="18"/>
        <end position="343"/>
    </location>
</feature>
<dbReference type="InterPro" id="IPR002656">
    <property type="entry name" value="Acyl_transf_3_dom"/>
</dbReference>
<evidence type="ECO:0000256" key="1">
    <source>
        <dbReference type="ARBA" id="ARBA00004651"/>
    </source>
</evidence>
<evidence type="ECO:0000256" key="4">
    <source>
        <dbReference type="ARBA" id="ARBA00022692"/>
    </source>
</evidence>
<protein>
    <submittedName>
        <fullName evidence="9">Acyltransferase family</fullName>
    </submittedName>
</protein>
<comment type="similarity">
    <text evidence="2">Belongs to the acyltransferase 3 family.</text>
</comment>
<evidence type="ECO:0000256" key="6">
    <source>
        <dbReference type="ARBA" id="ARBA00023136"/>
    </source>
</evidence>
<dbReference type="PANTHER" id="PTHR40074:SF2">
    <property type="entry name" value="O-ACETYLTRANSFERASE WECH"/>
    <property type="match status" value="1"/>
</dbReference>
<evidence type="ECO:0000256" key="2">
    <source>
        <dbReference type="ARBA" id="ARBA00007400"/>
    </source>
</evidence>
<dbReference type="AlphaFoldDB" id="A0AAJ4XGH9"/>
<evidence type="ECO:0000256" key="3">
    <source>
        <dbReference type="ARBA" id="ARBA00022475"/>
    </source>
</evidence>
<feature type="transmembrane region" description="Helical" evidence="7">
    <location>
        <begin position="226"/>
        <end position="244"/>
    </location>
</feature>
<keyword evidence="9" id="KW-0012">Acyltransferase</keyword>
<dbReference type="EMBL" id="LT906468">
    <property type="protein sequence ID" value="SNV60816.1"/>
    <property type="molecule type" value="Genomic_DNA"/>
</dbReference>
<dbReference type="Pfam" id="PF01757">
    <property type="entry name" value="Acyl_transf_3"/>
    <property type="match status" value="1"/>
</dbReference>
<proteinExistence type="inferred from homology"/>
<feature type="transmembrane region" description="Helical" evidence="7">
    <location>
        <begin position="325"/>
        <end position="346"/>
    </location>
</feature>
<evidence type="ECO:0000259" key="8">
    <source>
        <dbReference type="Pfam" id="PF01757"/>
    </source>
</evidence>
<feature type="transmembrane region" description="Helical" evidence="7">
    <location>
        <begin position="188"/>
        <end position="214"/>
    </location>
</feature>
<feature type="transmembrane region" description="Helical" evidence="7">
    <location>
        <begin position="101"/>
        <end position="119"/>
    </location>
</feature>
<sequence>MYLVNYSIMNSEKLSKVIDTMRMPLIFLVIIAHLAPFTQPVIKFNISPNDTYVLVSEMFSHHIAKFSVRCYFLVSGFYFFKNYSGELIPFYKKQLKSRFRTIVSPYFIWIIITSIVIFSKNMVFVKLGKPIDEDFGVLMNSGWYHNIWEVPINFPLWYLRDLICMVLISPLIVFYIKYFKGFGIITLAILYLALIEIPIPGLSMTAIFFFSLGAYFSLEKRDMLQLFSKIKITAYVVTLLFLILSLKTNGTDYHEYFLRVFILTGVISTFNLFSFLNGNFKGMNRLTGFSSLSFFIYVAHEIYIIAWLKGFFFNHHLFVDGWERFIAYFIIPILCVAVCVVIYFIMMKVMPKVFVFLLGGRVPNYHRIESTKSPKIFKAG</sequence>
<evidence type="ECO:0000313" key="10">
    <source>
        <dbReference type="Proteomes" id="UP000215355"/>
    </source>
</evidence>
<keyword evidence="5 7" id="KW-1133">Transmembrane helix</keyword>
<dbReference type="KEGG" id="smiz:4412673_03649"/>
<dbReference type="Proteomes" id="UP000215355">
    <property type="component" value="Chromosome 1"/>
</dbReference>
<dbReference type="PANTHER" id="PTHR40074">
    <property type="entry name" value="O-ACETYLTRANSFERASE WECH"/>
    <property type="match status" value="1"/>
</dbReference>
<accession>A0AAJ4XGH9</accession>
<keyword evidence="3" id="KW-1003">Cell membrane</keyword>
<feature type="transmembrane region" description="Helical" evidence="7">
    <location>
        <begin position="62"/>
        <end position="80"/>
    </location>
</feature>
<keyword evidence="6 7" id="KW-0472">Membrane</keyword>
<evidence type="ECO:0000313" key="9">
    <source>
        <dbReference type="EMBL" id="SNV60816.1"/>
    </source>
</evidence>
<organism evidence="9 10">
    <name type="scientific">Sphingobacterium mizutaii</name>
    <dbReference type="NCBI Taxonomy" id="1010"/>
    <lineage>
        <taxon>Bacteria</taxon>
        <taxon>Pseudomonadati</taxon>
        <taxon>Bacteroidota</taxon>
        <taxon>Sphingobacteriia</taxon>
        <taxon>Sphingobacteriales</taxon>
        <taxon>Sphingobacteriaceae</taxon>
        <taxon>Sphingobacterium</taxon>
    </lineage>
</organism>